<dbReference type="SMART" id="SM00220">
    <property type="entry name" value="S_TKc"/>
    <property type="match status" value="1"/>
</dbReference>
<protein>
    <submittedName>
        <fullName evidence="2">Kinase-like protein</fullName>
    </submittedName>
</protein>
<name>A0A1E7FS37_9STRA</name>
<sequence>MRLVNQGAFRHVWMIRDHDGVTKRAMKTLRSLRSKEKKFDLRNHDRHRRDAIAFDELHKSSLVVDIYGHCSNTAIFDYADGGDLTRIYDEDSPEPTKLDILRIAYNVSLSIHDAHHIDEEGRPTMAHTDIKADQFIYQDGYYKLSDFNRVRFLMWNQTVHKWNQTSDGQCGFDVARNGGEYRSPEEYAYEKETEKVDVFSLGNVLYFLLVGIEPWEGVNLKDVYKFVIAKQRPKIPDEIYNDPGVYERCMIRAMENAWIHNKHDRPSALQVANIIKEGINILEKHD</sequence>
<dbReference type="InParanoid" id="A0A1E7FS37"/>
<keyword evidence="2" id="KW-0808">Transferase</keyword>
<dbReference type="InterPro" id="IPR011009">
    <property type="entry name" value="Kinase-like_dom_sf"/>
</dbReference>
<dbReference type="InterPro" id="IPR000719">
    <property type="entry name" value="Prot_kinase_dom"/>
</dbReference>
<dbReference type="GO" id="GO:0004674">
    <property type="term" value="F:protein serine/threonine kinase activity"/>
    <property type="evidence" value="ECO:0007669"/>
    <property type="project" value="TreeGrafter"/>
</dbReference>
<dbReference type="EMBL" id="KV784354">
    <property type="protein sequence ID" value="OEU20956.1"/>
    <property type="molecule type" value="Genomic_DNA"/>
</dbReference>
<evidence type="ECO:0000313" key="3">
    <source>
        <dbReference type="Proteomes" id="UP000095751"/>
    </source>
</evidence>
<accession>A0A1E7FS37</accession>
<proteinExistence type="predicted"/>
<organism evidence="2 3">
    <name type="scientific">Fragilariopsis cylindrus CCMP1102</name>
    <dbReference type="NCBI Taxonomy" id="635003"/>
    <lineage>
        <taxon>Eukaryota</taxon>
        <taxon>Sar</taxon>
        <taxon>Stramenopiles</taxon>
        <taxon>Ochrophyta</taxon>
        <taxon>Bacillariophyta</taxon>
        <taxon>Bacillariophyceae</taxon>
        <taxon>Bacillariophycidae</taxon>
        <taxon>Bacillariales</taxon>
        <taxon>Bacillariaceae</taxon>
        <taxon>Fragilariopsis</taxon>
    </lineage>
</organism>
<dbReference type="GO" id="GO:0005524">
    <property type="term" value="F:ATP binding"/>
    <property type="evidence" value="ECO:0007669"/>
    <property type="project" value="InterPro"/>
</dbReference>
<evidence type="ECO:0000259" key="1">
    <source>
        <dbReference type="PROSITE" id="PS50011"/>
    </source>
</evidence>
<dbReference type="AlphaFoldDB" id="A0A1E7FS37"/>
<keyword evidence="3" id="KW-1185">Reference proteome</keyword>
<dbReference type="KEGG" id="fcy:FRACYDRAFT_180605"/>
<dbReference type="PANTHER" id="PTHR44329:SF214">
    <property type="entry name" value="PROTEIN KINASE DOMAIN-CONTAINING PROTEIN"/>
    <property type="match status" value="1"/>
</dbReference>
<dbReference type="OrthoDB" id="41342at2759"/>
<dbReference type="Pfam" id="PF00069">
    <property type="entry name" value="Pkinase"/>
    <property type="match status" value="1"/>
</dbReference>
<dbReference type="SUPFAM" id="SSF56112">
    <property type="entry name" value="Protein kinase-like (PK-like)"/>
    <property type="match status" value="1"/>
</dbReference>
<gene>
    <name evidence="2" type="ORF">FRACYDRAFT_180605</name>
</gene>
<keyword evidence="2" id="KW-0418">Kinase</keyword>
<dbReference type="PANTHER" id="PTHR44329">
    <property type="entry name" value="SERINE/THREONINE-PROTEIN KINASE TNNI3K-RELATED"/>
    <property type="match status" value="1"/>
</dbReference>
<reference evidence="2 3" key="1">
    <citation type="submission" date="2016-09" db="EMBL/GenBank/DDBJ databases">
        <title>Extensive genetic diversity and differential bi-allelic expression allows diatom success in the polar Southern Ocean.</title>
        <authorList>
            <consortium name="DOE Joint Genome Institute"/>
            <person name="Mock T."/>
            <person name="Otillar R.P."/>
            <person name="Strauss J."/>
            <person name="Dupont C."/>
            <person name="Frickenhaus S."/>
            <person name="Maumus F."/>
            <person name="Mcmullan M."/>
            <person name="Sanges R."/>
            <person name="Schmutz J."/>
            <person name="Toseland A."/>
            <person name="Valas R."/>
            <person name="Veluchamy A."/>
            <person name="Ward B.J."/>
            <person name="Allen A."/>
            <person name="Barry K."/>
            <person name="Falciatore A."/>
            <person name="Ferrante M."/>
            <person name="Fortunato A.E."/>
            <person name="Gloeckner G."/>
            <person name="Gruber A."/>
            <person name="Hipkin R."/>
            <person name="Janech M."/>
            <person name="Kroth P."/>
            <person name="Leese F."/>
            <person name="Lindquist E."/>
            <person name="Lyon B.R."/>
            <person name="Martin J."/>
            <person name="Mayer C."/>
            <person name="Parker M."/>
            <person name="Quesneville H."/>
            <person name="Raymond J."/>
            <person name="Uhlig C."/>
            <person name="Valentin K.U."/>
            <person name="Worden A.Z."/>
            <person name="Armbrust E.V."/>
            <person name="Bowler C."/>
            <person name="Green B."/>
            <person name="Moulton V."/>
            <person name="Van Oosterhout C."/>
            <person name="Grigoriev I."/>
        </authorList>
    </citation>
    <scope>NUCLEOTIDE SEQUENCE [LARGE SCALE GENOMIC DNA]</scope>
    <source>
        <strain evidence="2 3">CCMP1102</strain>
    </source>
</reference>
<dbReference type="Gene3D" id="1.10.510.10">
    <property type="entry name" value="Transferase(Phosphotransferase) domain 1"/>
    <property type="match status" value="1"/>
</dbReference>
<dbReference type="InterPro" id="IPR051681">
    <property type="entry name" value="Ser/Thr_Kinases-Pseudokinases"/>
</dbReference>
<dbReference type="Proteomes" id="UP000095751">
    <property type="component" value="Unassembled WGS sequence"/>
</dbReference>
<feature type="domain" description="Protein kinase" evidence="1">
    <location>
        <begin position="1"/>
        <end position="286"/>
    </location>
</feature>
<dbReference type="PROSITE" id="PS50011">
    <property type="entry name" value="PROTEIN_KINASE_DOM"/>
    <property type="match status" value="1"/>
</dbReference>
<evidence type="ECO:0000313" key="2">
    <source>
        <dbReference type="EMBL" id="OEU20956.1"/>
    </source>
</evidence>